<evidence type="ECO:0000313" key="10">
    <source>
        <dbReference type="Proteomes" id="UP000002494"/>
    </source>
</evidence>
<dbReference type="Proteomes" id="UP000002494">
    <property type="component" value="Chromosome 1"/>
</dbReference>
<feature type="domain" description="TNFR-Cys" evidence="8">
    <location>
        <begin position="131"/>
        <end position="171"/>
    </location>
</feature>
<dbReference type="PROSITE" id="PS00652">
    <property type="entry name" value="TNFR_NGFR_1"/>
    <property type="match status" value="2"/>
</dbReference>
<dbReference type="AGR" id="RGD:1586688"/>
<evidence type="ECO:0000256" key="3">
    <source>
        <dbReference type="ARBA" id="ARBA00023136"/>
    </source>
</evidence>
<keyword evidence="6" id="KW-0325">Glycoprotein</keyword>
<dbReference type="CDD" id="cd15837">
    <property type="entry name" value="TNFRSF26"/>
    <property type="match status" value="1"/>
</dbReference>
<gene>
    <name evidence="9 11" type="primary">Tnfrsf22</name>
</gene>
<keyword evidence="3" id="KW-0472">Membrane</keyword>
<evidence type="ECO:0000256" key="4">
    <source>
        <dbReference type="ARBA" id="ARBA00023157"/>
    </source>
</evidence>
<keyword evidence="10" id="KW-1185">Reference proteome</keyword>
<dbReference type="GeneTree" id="ENSGT00930000151070"/>
<keyword evidence="4 7" id="KW-1015">Disulfide bond</keyword>
<accession>A0A8I6GM86</accession>
<evidence type="ECO:0000259" key="8">
    <source>
        <dbReference type="PROSITE" id="PS50050"/>
    </source>
</evidence>
<reference evidence="9" key="1">
    <citation type="submission" date="2024-01" db="EMBL/GenBank/DDBJ databases">
        <title>GRCr8: a new rat reference genome assembly contstructed from accurate long reads and long range scaffolding.</title>
        <authorList>
            <person name="Doris P.A."/>
            <person name="Kalbfleisch T."/>
            <person name="Li K."/>
            <person name="Howe K."/>
            <person name="Wood J."/>
        </authorList>
    </citation>
    <scope>NUCLEOTIDE SEQUENCE [LARGE SCALE GENOMIC DNA]</scope>
    <source>
        <strain evidence="9">Brown Norway</strain>
    </source>
</reference>
<feature type="repeat" description="TNFR-Cys" evidence="7">
    <location>
        <begin position="90"/>
        <end position="130"/>
    </location>
</feature>
<evidence type="ECO:0000313" key="11">
    <source>
        <dbReference type="RGD" id="1586688"/>
    </source>
</evidence>
<protein>
    <submittedName>
        <fullName evidence="9">Tumor necrosis factor receptor superfamily, member 22</fullName>
    </submittedName>
</protein>
<dbReference type="PANTHER" id="PTHR46330">
    <property type="entry name" value="TUMOR NECROSIS FACTOR RECEPTOR SUPERFAMILY MEMBER 10B"/>
    <property type="match status" value="1"/>
</dbReference>
<evidence type="ECO:0000256" key="7">
    <source>
        <dbReference type="PROSITE-ProRule" id="PRU00206"/>
    </source>
</evidence>
<dbReference type="PROSITE" id="PS50050">
    <property type="entry name" value="TNFR_NGFR_2"/>
    <property type="match status" value="2"/>
</dbReference>
<name>A0A8I6GM86_RAT</name>
<feature type="repeat" description="TNFR-Cys" evidence="7">
    <location>
        <begin position="131"/>
        <end position="171"/>
    </location>
</feature>
<dbReference type="InterPro" id="IPR034062">
    <property type="entry name" value="TNFRSF26_N"/>
</dbReference>
<keyword evidence="2" id="KW-0677">Repeat</keyword>
<comment type="subcellular location">
    <subcellularLocation>
        <location evidence="1">Membrane</location>
    </subcellularLocation>
</comment>
<evidence type="ECO:0000313" key="9">
    <source>
        <dbReference type="Ensembl" id="ENSRNOP00000096781.2"/>
    </source>
</evidence>
<reference evidence="9" key="3">
    <citation type="submission" date="2025-09" db="UniProtKB">
        <authorList>
            <consortium name="Ensembl"/>
        </authorList>
    </citation>
    <scope>IDENTIFICATION</scope>
    <source>
        <strain evidence="9">Brown Norway</strain>
    </source>
</reference>
<dbReference type="PANTHER" id="PTHR46330:SF16">
    <property type="entry name" value="TUMOR NECROSIS FACTOR RECEPTOR SUPERFAMILY MEMBER 22"/>
    <property type="match status" value="1"/>
</dbReference>
<proteinExistence type="predicted"/>
<dbReference type="Gene3D" id="2.10.50.10">
    <property type="entry name" value="Tumor Necrosis Factor Receptor, subunit A, domain 2"/>
    <property type="match status" value="3"/>
</dbReference>
<evidence type="ECO:0000256" key="6">
    <source>
        <dbReference type="ARBA" id="ARBA00023180"/>
    </source>
</evidence>
<feature type="disulfide bond" evidence="7">
    <location>
        <begin position="112"/>
        <end position="130"/>
    </location>
</feature>
<feature type="disulfide bond" evidence="7">
    <location>
        <begin position="91"/>
        <end position="106"/>
    </location>
</feature>
<dbReference type="SMART" id="SM00208">
    <property type="entry name" value="TNFR"/>
    <property type="match status" value="3"/>
</dbReference>
<dbReference type="GO" id="GO:0016020">
    <property type="term" value="C:membrane"/>
    <property type="evidence" value="ECO:0007669"/>
    <property type="project" value="UniProtKB-SubCell"/>
</dbReference>
<keyword evidence="5" id="KW-0675">Receptor</keyword>
<feature type="disulfide bond" evidence="7">
    <location>
        <begin position="132"/>
        <end position="147"/>
    </location>
</feature>
<evidence type="ECO:0000256" key="5">
    <source>
        <dbReference type="ARBA" id="ARBA00023170"/>
    </source>
</evidence>
<dbReference type="InterPro" id="IPR052491">
    <property type="entry name" value="TNFRSF10"/>
</dbReference>
<organism evidence="9 10">
    <name type="scientific">Rattus norvegicus</name>
    <name type="common">Rat</name>
    <dbReference type="NCBI Taxonomy" id="10116"/>
    <lineage>
        <taxon>Eukaryota</taxon>
        <taxon>Metazoa</taxon>
        <taxon>Chordata</taxon>
        <taxon>Craniata</taxon>
        <taxon>Vertebrata</taxon>
        <taxon>Euteleostomi</taxon>
        <taxon>Mammalia</taxon>
        <taxon>Eutheria</taxon>
        <taxon>Euarchontoglires</taxon>
        <taxon>Glires</taxon>
        <taxon>Rodentia</taxon>
        <taxon>Myomorpha</taxon>
        <taxon>Muroidea</taxon>
        <taxon>Muridae</taxon>
        <taxon>Murinae</taxon>
        <taxon>Rattus</taxon>
    </lineage>
</organism>
<reference evidence="9" key="2">
    <citation type="submission" date="2025-08" db="UniProtKB">
        <authorList>
            <consortium name="Ensembl"/>
        </authorList>
    </citation>
    <scope>IDENTIFICATION</scope>
    <source>
        <strain evidence="9">Brown Norway</strain>
    </source>
</reference>
<dbReference type="RGD" id="1586688">
    <property type="gene designation" value="Tnfrsf22"/>
</dbReference>
<sequence>MIGFCALGFLVFSLKRSRRSFLLLLLLLLLLNRFLQVMAMLQSHSRQSLNSFNCALGEYRSSDLCCKLCPAGMFVQEPCTIPHTQGRCETCPPGSFSRSANDLNSCIPCSTCTKEQEMVADCSATSDRVCQCQTGHYYYDPEVPEFCCPCTTCPQGIPALQECNPTNDTVCRQSASSKTEAMIESGKKLVDHATLKMKPVTSCEFQANLCYILSSRPAWA</sequence>
<feature type="disulfide bond" evidence="7">
    <location>
        <begin position="109"/>
        <end position="122"/>
    </location>
</feature>
<dbReference type="SUPFAM" id="SSF57586">
    <property type="entry name" value="TNF receptor-like"/>
    <property type="match status" value="2"/>
</dbReference>
<evidence type="ECO:0000256" key="1">
    <source>
        <dbReference type="ARBA" id="ARBA00004370"/>
    </source>
</evidence>
<feature type="disulfide bond" evidence="7">
    <location>
        <begin position="150"/>
        <end position="163"/>
    </location>
</feature>
<evidence type="ECO:0000256" key="2">
    <source>
        <dbReference type="ARBA" id="ARBA00022737"/>
    </source>
</evidence>
<dbReference type="InterPro" id="IPR001368">
    <property type="entry name" value="TNFR/NGFR_Cys_rich_reg"/>
</dbReference>
<dbReference type="Ensembl" id="ENSRNOT00000096469.2">
    <property type="protein sequence ID" value="ENSRNOP00000096781.2"/>
    <property type="gene ID" value="ENSRNOG00000070689.2"/>
</dbReference>
<feature type="disulfide bond" evidence="7">
    <location>
        <begin position="153"/>
        <end position="171"/>
    </location>
</feature>
<dbReference type="AlphaFoldDB" id="A0A8I6GM86"/>
<feature type="domain" description="TNFR-Cys" evidence="8">
    <location>
        <begin position="90"/>
        <end position="130"/>
    </location>
</feature>
<dbReference type="Pfam" id="PF00020">
    <property type="entry name" value="TNFR_c6"/>
    <property type="match status" value="2"/>
</dbReference>